<keyword evidence="7" id="KW-1185">Reference proteome</keyword>
<dbReference type="GO" id="GO:0016020">
    <property type="term" value="C:membrane"/>
    <property type="evidence" value="ECO:0007669"/>
    <property type="project" value="InterPro"/>
</dbReference>
<dbReference type="EMBL" id="JACRUO010000001">
    <property type="protein sequence ID" value="MBD3689715.1"/>
    <property type="molecule type" value="Genomic_DNA"/>
</dbReference>
<accession>A0A8I0G893</accession>
<dbReference type="Proteomes" id="UP000627538">
    <property type="component" value="Unassembled WGS sequence"/>
</dbReference>
<dbReference type="InterPro" id="IPR036890">
    <property type="entry name" value="HATPase_C_sf"/>
</dbReference>
<evidence type="ECO:0000313" key="6">
    <source>
        <dbReference type="EMBL" id="MBD3689715.1"/>
    </source>
</evidence>
<dbReference type="PANTHER" id="PTHR24421:SF63">
    <property type="entry name" value="SENSOR HISTIDINE KINASE DESK"/>
    <property type="match status" value="1"/>
</dbReference>
<feature type="domain" description="Signal transduction histidine kinase subgroup 3 dimerisation and phosphoacceptor" evidence="5">
    <location>
        <begin position="190"/>
        <end position="252"/>
    </location>
</feature>
<feature type="transmembrane region" description="Helical" evidence="4">
    <location>
        <begin position="47"/>
        <end position="66"/>
    </location>
</feature>
<name>A0A8I0G893_9ACTO</name>
<keyword evidence="4" id="KW-0472">Membrane</keyword>
<feature type="transmembrane region" description="Helical" evidence="4">
    <location>
        <begin position="121"/>
        <end position="141"/>
    </location>
</feature>
<feature type="transmembrane region" description="Helical" evidence="4">
    <location>
        <begin position="147"/>
        <end position="165"/>
    </location>
</feature>
<dbReference type="InterPro" id="IPR050482">
    <property type="entry name" value="Sensor_HK_TwoCompSys"/>
</dbReference>
<feature type="transmembrane region" description="Helical" evidence="4">
    <location>
        <begin position="20"/>
        <end position="40"/>
    </location>
</feature>
<evidence type="ECO:0000256" key="4">
    <source>
        <dbReference type="SAM" id="Phobius"/>
    </source>
</evidence>
<keyword evidence="1" id="KW-0808">Transferase</keyword>
<proteinExistence type="predicted"/>
<evidence type="ECO:0000256" key="3">
    <source>
        <dbReference type="ARBA" id="ARBA00023012"/>
    </source>
</evidence>
<sequence>MIAWISRVFSVSEDRASSFAYAAPWTVFIIIGQVAVASSAPHSVRSWLFVASQCVFLIGYMAQWLLHDPAPRSRRMRPRALVSPLALAVVAVCSIVLVPSAGIFNAAFFACLVLLLTPRSLLWPAFGGVTAVVALACIPVAIAEPGLLIPVTISYVGTSLFLVMVRRSLEEGIEQTLALTREAYDAAQAERDRMASDLHDVLGQSLTAMSTLSQLSARLIDAGRLDEARGASMQVAELSREALAQMRAVVHSRQQRRVDEELASAQLLTDSAGIAVSVEGEVPRFTSEVETLVAHTIRESVANVVHHSRATSCRIRFASDGVTVTNDGVDQSGAESARGGRGLANLRARAQGLGRIDAGRVGGEWRVQLKLDPKVGGAGDSSGGGR</sequence>
<keyword evidence="3" id="KW-0902">Two-component regulatory system</keyword>
<evidence type="ECO:0000256" key="2">
    <source>
        <dbReference type="ARBA" id="ARBA00022777"/>
    </source>
</evidence>
<evidence type="ECO:0000259" key="5">
    <source>
        <dbReference type="Pfam" id="PF07730"/>
    </source>
</evidence>
<keyword evidence="4" id="KW-0812">Transmembrane</keyword>
<dbReference type="RefSeq" id="WP_191071740.1">
    <property type="nucleotide sequence ID" value="NZ_CP060506.1"/>
</dbReference>
<dbReference type="Pfam" id="PF07730">
    <property type="entry name" value="HisKA_3"/>
    <property type="match status" value="1"/>
</dbReference>
<dbReference type="Gene3D" id="3.30.565.10">
    <property type="entry name" value="Histidine kinase-like ATPase, C-terminal domain"/>
    <property type="match status" value="1"/>
</dbReference>
<dbReference type="GO" id="GO:0000155">
    <property type="term" value="F:phosphorelay sensor kinase activity"/>
    <property type="evidence" value="ECO:0007669"/>
    <property type="project" value="InterPro"/>
</dbReference>
<dbReference type="Gene3D" id="1.20.5.1930">
    <property type="match status" value="1"/>
</dbReference>
<comment type="caution">
    <text evidence="6">The sequence shown here is derived from an EMBL/GenBank/DDBJ whole genome shotgun (WGS) entry which is preliminary data.</text>
</comment>
<reference evidence="6 7" key="1">
    <citation type="submission" date="2020-08" db="EMBL/GenBank/DDBJ databases">
        <title>Winkia gen. nov., sp. nov., isolated from faeces of the Anser albifrons in China.</title>
        <authorList>
            <person name="Liu Q."/>
        </authorList>
    </citation>
    <scope>NUCLEOTIDE SEQUENCE [LARGE SCALE GENOMIC DNA]</scope>
    <source>
        <strain evidence="6 7">C62</strain>
    </source>
</reference>
<gene>
    <name evidence="6" type="ORF">H8R10_05680</name>
</gene>
<evidence type="ECO:0000256" key="1">
    <source>
        <dbReference type="ARBA" id="ARBA00022679"/>
    </source>
</evidence>
<evidence type="ECO:0000313" key="7">
    <source>
        <dbReference type="Proteomes" id="UP000627538"/>
    </source>
</evidence>
<protein>
    <recommendedName>
        <fullName evidence="5">Signal transduction histidine kinase subgroup 3 dimerisation and phosphoacceptor domain-containing protein</fullName>
    </recommendedName>
</protein>
<organism evidence="6 7">
    <name type="scientific">Nanchangia anserum</name>
    <dbReference type="NCBI Taxonomy" id="2692125"/>
    <lineage>
        <taxon>Bacteria</taxon>
        <taxon>Bacillati</taxon>
        <taxon>Actinomycetota</taxon>
        <taxon>Actinomycetes</taxon>
        <taxon>Actinomycetales</taxon>
        <taxon>Actinomycetaceae</taxon>
        <taxon>Nanchangia</taxon>
    </lineage>
</organism>
<dbReference type="PANTHER" id="PTHR24421">
    <property type="entry name" value="NITRATE/NITRITE SENSOR PROTEIN NARX-RELATED"/>
    <property type="match status" value="1"/>
</dbReference>
<keyword evidence="4" id="KW-1133">Transmembrane helix</keyword>
<keyword evidence="2" id="KW-0418">Kinase</keyword>
<dbReference type="AlphaFoldDB" id="A0A8I0G893"/>
<feature type="transmembrane region" description="Helical" evidence="4">
    <location>
        <begin position="86"/>
        <end position="114"/>
    </location>
</feature>
<dbReference type="GO" id="GO:0046983">
    <property type="term" value="F:protein dimerization activity"/>
    <property type="evidence" value="ECO:0007669"/>
    <property type="project" value="InterPro"/>
</dbReference>
<dbReference type="InterPro" id="IPR011712">
    <property type="entry name" value="Sig_transdc_His_kin_sub3_dim/P"/>
</dbReference>